<sequence length="129" mass="14221">MAGLCEGGNEPPGSLKSQSLAKQSWPVANPNAATDDFHDLMNTLADTSNYITEQHVIPSCSIHERNQTQKTTISTGSSSKTNTFQMGTQTLLHRIPLACQEIYVSIFASFKHTNIKIYSYSKPHHNQLA</sequence>
<name>A0ABQ8S6M6_PERAM</name>
<protein>
    <submittedName>
        <fullName evidence="2">Uncharacterized protein</fullName>
    </submittedName>
</protein>
<organism evidence="2 3">
    <name type="scientific">Periplaneta americana</name>
    <name type="common">American cockroach</name>
    <name type="synonym">Blatta americana</name>
    <dbReference type="NCBI Taxonomy" id="6978"/>
    <lineage>
        <taxon>Eukaryota</taxon>
        <taxon>Metazoa</taxon>
        <taxon>Ecdysozoa</taxon>
        <taxon>Arthropoda</taxon>
        <taxon>Hexapoda</taxon>
        <taxon>Insecta</taxon>
        <taxon>Pterygota</taxon>
        <taxon>Neoptera</taxon>
        <taxon>Polyneoptera</taxon>
        <taxon>Dictyoptera</taxon>
        <taxon>Blattodea</taxon>
        <taxon>Blattoidea</taxon>
        <taxon>Blattidae</taxon>
        <taxon>Blattinae</taxon>
        <taxon>Periplaneta</taxon>
    </lineage>
</organism>
<dbReference type="Proteomes" id="UP001148838">
    <property type="component" value="Unassembled WGS sequence"/>
</dbReference>
<comment type="caution">
    <text evidence="2">The sequence shown here is derived from an EMBL/GenBank/DDBJ whole genome shotgun (WGS) entry which is preliminary data.</text>
</comment>
<keyword evidence="3" id="KW-1185">Reference proteome</keyword>
<proteinExistence type="predicted"/>
<accession>A0ABQ8S6M6</accession>
<evidence type="ECO:0000313" key="2">
    <source>
        <dbReference type="EMBL" id="KAJ4429471.1"/>
    </source>
</evidence>
<feature type="region of interest" description="Disordered" evidence="1">
    <location>
        <begin position="1"/>
        <end position="22"/>
    </location>
</feature>
<evidence type="ECO:0000313" key="3">
    <source>
        <dbReference type="Proteomes" id="UP001148838"/>
    </source>
</evidence>
<reference evidence="2 3" key="1">
    <citation type="journal article" date="2022" name="Allergy">
        <title>Genome assembly and annotation of Periplaneta americana reveal a comprehensive cockroach allergen profile.</title>
        <authorList>
            <person name="Wang L."/>
            <person name="Xiong Q."/>
            <person name="Saelim N."/>
            <person name="Wang L."/>
            <person name="Nong W."/>
            <person name="Wan A.T."/>
            <person name="Shi M."/>
            <person name="Liu X."/>
            <person name="Cao Q."/>
            <person name="Hui J.H.L."/>
            <person name="Sookrung N."/>
            <person name="Leung T.F."/>
            <person name="Tungtrongchitr A."/>
            <person name="Tsui S.K.W."/>
        </authorList>
    </citation>
    <scope>NUCLEOTIDE SEQUENCE [LARGE SCALE GENOMIC DNA]</scope>
    <source>
        <strain evidence="2">PWHHKU_190912</strain>
    </source>
</reference>
<gene>
    <name evidence="2" type="ORF">ANN_21640</name>
</gene>
<dbReference type="EMBL" id="JAJSOF020000033">
    <property type="protein sequence ID" value="KAJ4429471.1"/>
    <property type="molecule type" value="Genomic_DNA"/>
</dbReference>
<evidence type="ECO:0000256" key="1">
    <source>
        <dbReference type="SAM" id="MobiDB-lite"/>
    </source>
</evidence>